<dbReference type="GeneID" id="63778350"/>
<dbReference type="OrthoDB" id="420564at2759"/>
<evidence type="ECO:0000313" key="2">
    <source>
        <dbReference type="Proteomes" id="UP000193689"/>
    </source>
</evidence>
<dbReference type="PANTHER" id="PTHR35179:SF2">
    <property type="entry name" value="START DOMAIN-CONTAINING PROTEIN"/>
    <property type="match status" value="1"/>
</dbReference>
<dbReference type="RefSeq" id="XP_040714633.1">
    <property type="nucleotide sequence ID" value="XM_040862138.1"/>
</dbReference>
<gene>
    <name evidence="1" type="ORF">BCR38DRAFT_458239</name>
</gene>
<proteinExistence type="predicted"/>
<keyword evidence="2" id="KW-1185">Reference proteome</keyword>
<dbReference type="EMBL" id="MCFJ01000008">
    <property type="protein sequence ID" value="ORY62976.1"/>
    <property type="molecule type" value="Genomic_DNA"/>
</dbReference>
<sequence length="181" mass="20576">MALTTMATISRRDMQDNGLIVNITDVKHLISYSWIKSSTPIIAVPDIPPKWFPPPVARRLPKDSGLVYIAQDAARHPESPLEPCSVFTINVEVVGSTVFFYRTETKTQELIAPREWKGFGHEFEKATHYWIVLYRFGGLSFIVRYKVDGYIDDINKPTGSKLVIREQGYDMPLGTTLEIKT</sequence>
<dbReference type="STRING" id="1141098.A0A1Y2DV19"/>
<comment type="caution">
    <text evidence="1">The sequence shown here is derived from an EMBL/GenBank/DDBJ whole genome shotgun (WGS) entry which is preliminary data.</text>
</comment>
<organism evidence="1 2">
    <name type="scientific">Pseudomassariella vexata</name>
    <dbReference type="NCBI Taxonomy" id="1141098"/>
    <lineage>
        <taxon>Eukaryota</taxon>
        <taxon>Fungi</taxon>
        <taxon>Dikarya</taxon>
        <taxon>Ascomycota</taxon>
        <taxon>Pezizomycotina</taxon>
        <taxon>Sordariomycetes</taxon>
        <taxon>Xylariomycetidae</taxon>
        <taxon>Amphisphaeriales</taxon>
        <taxon>Pseudomassariaceae</taxon>
        <taxon>Pseudomassariella</taxon>
    </lineage>
</organism>
<protein>
    <submittedName>
        <fullName evidence="1">Uncharacterized protein</fullName>
    </submittedName>
</protein>
<dbReference type="AlphaFoldDB" id="A0A1Y2DV19"/>
<dbReference type="PANTHER" id="PTHR35179">
    <property type="entry name" value="PROTEIN CBG02620"/>
    <property type="match status" value="1"/>
</dbReference>
<name>A0A1Y2DV19_9PEZI</name>
<reference evidence="1 2" key="1">
    <citation type="submission" date="2016-07" db="EMBL/GenBank/DDBJ databases">
        <title>Pervasive Adenine N6-methylation of Active Genes in Fungi.</title>
        <authorList>
            <consortium name="DOE Joint Genome Institute"/>
            <person name="Mondo S.J."/>
            <person name="Dannebaum R.O."/>
            <person name="Kuo R.C."/>
            <person name="Labutti K."/>
            <person name="Haridas S."/>
            <person name="Kuo A."/>
            <person name="Salamov A."/>
            <person name="Ahrendt S.R."/>
            <person name="Lipzen A."/>
            <person name="Sullivan W."/>
            <person name="Andreopoulos W.B."/>
            <person name="Clum A."/>
            <person name="Lindquist E."/>
            <person name="Daum C."/>
            <person name="Ramamoorthy G.K."/>
            <person name="Gryganskyi A."/>
            <person name="Culley D."/>
            <person name="Magnuson J.K."/>
            <person name="James T.Y."/>
            <person name="O'Malley M.A."/>
            <person name="Stajich J.E."/>
            <person name="Spatafora J.W."/>
            <person name="Visel A."/>
            <person name="Grigoriev I.V."/>
        </authorList>
    </citation>
    <scope>NUCLEOTIDE SEQUENCE [LARGE SCALE GENOMIC DNA]</scope>
    <source>
        <strain evidence="1 2">CBS 129021</strain>
    </source>
</reference>
<dbReference type="InParanoid" id="A0A1Y2DV19"/>
<evidence type="ECO:0000313" key="1">
    <source>
        <dbReference type="EMBL" id="ORY62976.1"/>
    </source>
</evidence>
<accession>A0A1Y2DV19</accession>
<dbReference type="Proteomes" id="UP000193689">
    <property type="component" value="Unassembled WGS sequence"/>
</dbReference>